<evidence type="ECO:0000256" key="7">
    <source>
        <dbReference type="ARBA" id="ARBA00022840"/>
    </source>
</evidence>
<proteinExistence type="inferred from homology"/>
<keyword evidence="3" id="KW-0813">Transport</keyword>
<evidence type="ECO:0000313" key="12">
    <source>
        <dbReference type="EMBL" id="CAI9737201.1"/>
    </source>
</evidence>
<dbReference type="InterPro" id="IPR026082">
    <property type="entry name" value="ABCA"/>
</dbReference>
<dbReference type="SUPFAM" id="SSF52540">
    <property type="entry name" value="P-loop containing nucleoside triphosphate hydrolases"/>
    <property type="match status" value="2"/>
</dbReference>
<dbReference type="PROSITE" id="PS50893">
    <property type="entry name" value="ABC_TRANSPORTER_2"/>
    <property type="match status" value="2"/>
</dbReference>
<dbReference type="Pfam" id="PF00005">
    <property type="entry name" value="ABC_tran"/>
    <property type="match status" value="2"/>
</dbReference>
<feature type="transmembrane region" description="Helical" evidence="10">
    <location>
        <begin position="328"/>
        <end position="352"/>
    </location>
</feature>
<comment type="subcellular location">
    <subcellularLocation>
        <location evidence="1">Membrane</location>
        <topology evidence="1">Multi-pass membrane protein</topology>
    </subcellularLocation>
</comment>
<keyword evidence="7" id="KW-0067">ATP-binding</keyword>
<dbReference type="FunFam" id="3.40.50.300:FF:000436">
    <property type="entry name" value="ATP binding cassette subfamily A member 9"/>
    <property type="match status" value="1"/>
</dbReference>
<keyword evidence="4 10" id="KW-0812">Transmembrane</keyword>
<feature type="transmembrane region" description="Helical" evidence="10">
    <location>
        <begin position="1261"/>
        <end position="1283"/>
    </location>
</feature>
<dbReference type="GO" id="GO:0005524">
    <property type="term" value="F:ATP binding"/>
    <property type="evidence" value="ECO:0007669"/>
    <property type="project" value="UniProtKB-KW"/>
</dbReference>
<feature type="transmembrane region" description="Helical" evidence="10">
    <location>
        <begin position="254"/>
        <end position="273"/>
    </location>
</feature>
<evidence type="ECO:0000259" key="11">
    <source>
        <dbReference type="PROSITE" id="PS50893"/>
    </source>
</evidence>
<keyword evidence="6" id="KW-0547">Nucleotide-binding</keyword>
<feature type="domain" description="ABC transporter" evidence="11">
    <location>
        <begin position="1348"/>
        <end position="1582"/>
    </location>
</feature>
<evidence type="ECO:0000256" key="3">
    <source>
        <dbReference type="ARBA" id="ARBA00022448"/>
    </source>
</evidence>
<dbReference type="PROSITE" id="PS00211">
    <property type="entry name" value="ABC_TRANSPORTER_1"/>
    <property type="match status" value="1"/>
</dbReference>
<keyword evidence="5" id="KW-0677">Repeat</keyword>
<evidence type="ECO:0000256" key="9">
    <source>
        <dbReference type="ARBA" id="ARBA00023136"/>
    </source>
</evidence>
<feature type="transmembrane region" description="Helical" evidence="10">
    <location>
        <begin position="433"/>
        <end position="454"/>
    </location>
</feature>
<dbReference type="InterPro" id="IPR003593">
    <property type="entry name" value="AAA+_ATPase"/>
</dbReference>
<comment type="similarity">
    <text evidence="2">Belongs to the ABC transporter superfamily. ABCA family.</text>
</comment>
<feature type="transmembrane region" description="Helical" evidence="10">
    <location>
        <begin position="59"/>
        <end position="80"/>
    </location>
</feature>
<name>A0AA36BPF4_OCTVU</name>
<dbReference type="GO" id="GO:0005886">
    <property type="term" value="C:plasma membrane"/>
    <property type="evidence" value="ECO:0007669"/>
    <property type="project" value="UniProtKB-ARBA"/>
</dbReference>
<feature type="transmembrane region" description="Helical" evidence="10">
    <location>
        <begin position="896"/>
        <end position="915"/>
    </location>
</feature>
<evidence type="ECO:0000256" key="2">
    <source>
        <dbReference type="ARBA" id="ARBA00008869"/>
    </source>
</evidence>
<keyword evidence="13" id="KW-1185">Reference proteome</keyword>
<dbReference type="InterPro" id="IPR013525">
    <property type="entry name" value="ABC2_TM"/>
</dbReference>
<dbReference type="FunFam" id="3.40.50.300:FF:000335">
    <property type="entry name" value="ATP binding cassette subfamily A member 5"/>
    <property type="match status" value="1"/>
</dbReference>
<feature type="transmembrane region" description="Helical" evidence="10">
    <location>
        <begin position="395"/>
        <end position="412"/>
    </location>
</feature>
<dbReference type="InterPro" id="IPR056264">
    <property type="entry name" value="R2_ABCA1-4-like"/>
</dbReference>
<evidence type="ECO:0000256" key="4">
    <source>
        <dbReference type="ARBA" id="ARBA00022692"/>
    </source>
</evidence>
<sequence length="1685" mass="189830">MKFKNDNSTEVSGSNLTEVDLSVKLSATTRSAMANLFLTQLRMLIKRNFYIRIREKKMLIMDILSPVIYMVALIAIMKFIRPKVLPAMPLSTPAPITPAEFKNILYMPDTKETKTIIDSLSQTFGKNTSFTPTDNIDDMVQKYKELQGNTVGVVFDNLNSSTKVTYSLRFPDGSVPDKTSGVFVDEDQCPALGECKAAKYVSSGYIFLQNTLDKILAEKLNPNSNLTSPVMMTQRMPKVVFHQNPTTILSITSIYFIVAFLSFINSLCTHLVVEKEKKIRPTMQAMGLQETAFWLSWAIVQYFFTTCVVVISTIIIVAINVLPNSNVFLFFLALMFFTLTLITLSFLLSTFFKKSQTAMTLPAFYVFMVTLIYLAIGLTRTYSASTGLVYTTPKWAMVLVCLVSPIAFALYVDNTISMDLSGVGMNFSTMQDGYFPNYIPMLMLLLDAVLYYFLSVYLEKVISGDFKRSIHPCFCLFPSYWRKSKIKSGIDNPNFDIEFNADIKDNVEKVPQEFDSKVGIRIMRLLKSFKTTKETITAVDNISLNMYEDEITCLLGHNGAGKTTLINMLTGFLKPDSGHAMIYGYDVANAGNLEKLKTMIGLCPQENIIHDQLTCKENLRTFAALKGFSAEEIEDEIDSLLKDLNLTEKADVFSKNLSGGQKRKLSVGMAFIGKPKVIFLDEPTAGVDPLSRRNMWELLKKYKKNHCILLTTHFMDEADILSDRKAIISKGKLQCYGSSLFLKYNYGIGYHLNLLTDSDGDVGRIQQHMDNLNASIKLKRTHGSEVAFVIPQKQIDQNRFPDILRSLEEKENDVTKAENLGIKSYGVSMTTLEDVFFQIGQEETVKESTDEPNDDENAPMTNAAPVPEVTYLNNTSFQKYTALFKVFFFNHIRHPMFVIFGMVLPNILVLASLLINKYMDADNDENIPVQLDITSLLYDYAGKALSAAKPQFLIYNTTTADADINNVTADIANVLSVDRTNVDLLTVAPHYIGSNFYWHSNQTLQTNQLVHTAIFNSTAVHAIPTIANYITNTLMNLGGNFSVFNISTNNWPWPKLRKTAAVSGKTFATVYTLSFAFLFISNGVGIQAVKDYEFHLRSQLRVSGVSNTIYWAAKRTIDLGNALIPVIFLLIIILAFQVENLNSAGSILCLVLMCFIYTACNEQFSYLLSYAFTSFESCQSVSPNISTTIALLPSYAVLILYMFQYVTASKAIHYVCSIFFPPYIIFGGIFFIVMVQMNYNHINKTIDVAAPIEDFFKWDNMVLYSILITLFHVIWMPFLINALDIWKATGKLRLAFGLKPLPVSYDALKDQTVEENEDVLVERQRVDNLVKKKEFPMATVQKISKIFGQPDHVCFKSKKAPKNMKVAVNDVSFCVKGGEVLGLLGPNGAGKTTCISMMSGELGIDKGKIFIRDQNREEELFNEMIGFCPQHDALFPLSTLREQIQCYAELRGICKEDVQIVVDYYLETMNIKEHANNYTSKLSGGTKRKTSYIMSMIGNPHLVLFDEPSTGMDPKSKRFMWDIISSNFRDSTKGAILTTHYMEEAETLCSRVAIIVNGRMQCVGSTQQLKEKYGQGYQLEVKLNVENPSDMEESFQKLESHLLTLFPSMTTAEAITERRTYKIPSSEAAPLSKSFAMLQEAKSNFDISEYSFSQATLEQVFLQFARKQKDENEIVVEDDTENVTV</sequence>
<evidence type="ECO:0000256" key="5">
    <source>
        <dbReference type="ARBA" id="ARBA00022737"/>
    </source>
</evidence>
<accession>A0AA36BPF4</accession>
<protein>
    <submittedName>
        <fullName evidence="12">Cholesterol transporter ABCA5-like</fullName>
    </submittedName>
</protein>
<dbReference type="Proteomes" id="UP001162480">
    <property type="component" value="Chromosome 20"/>
</dbReference>
<reference evidence="12" key="1">
    <citation type="submission" date="2023-08" db="EMBL/GenBank/DDBJ databases">
        <authorList>
            <person name="Alioto T."/>
            <person name="Alioto T."/>
            <person name="Gomez Garrido J."/>
        </authorList>
    </citation>
    <scope>NUCLEOTIDE SEQUENCE</scope>
</reference>
<dbReference type="Gene3D" id="3.40.50.300">
    <property type="entry name" value="P-loop containing nucleotide triphosphate hydrolases"/>
    <property type="match status" value="2"/>
</dbReference>
<dbReference type="Pfam" id="PF12698">
    <property type="entry name" value="ABC2_membrane_3"/>
    <property type="match status" value="2"/>
</dbReference>
<dbReference type="InterPro" id="IPR017871">
    <property type="entry name" value="ABC_transporter-like_CS"/>
</dbReference>
<keyword evidence="9 10" id="KW-0472">Membrane</keyword>
<dbReference type="InterPro" id="IPR027417">
    <property type="entry name" value="P-loop_NTPase"/>
</dbReference>
<evidence type="ECO:0000256" key="8">
    <source>
        <dbReference type="ARBA" id="ARBA00022989"/>
    </source>
</evidence>
<feature type="transmembrane region" description="Helical" evidence="10">
    <location>
        <begin position="364"/>
        <end position="383"/>
    </location>
</feature>
<feature type="transmembrane region" description="Helical" evidence="10">
    <location>
        <begin position="1119"/>
        <end position="1136"/>
    </location>
</feature>
<evidence type="ECO:0000256" key="1">
    <source>
        <dbReference type="ARBA" id="ARBA00004141"/>
    </source>
</evidence>
<dbReference type="InterPro" id="IPR003439">
    <property type="entry name" value="ABC_transporter-like_ATP-bd"/>
</dbReference>
<feature type="transmembrane region" description="Helical" evidence="10">
    <location>
        <begin position="1184"/>
        <end position="1203"/>
    </location>
</feature>
<keyword evidence="8 10" id="KW-1133">Transmembrane helix</keyword>
<dbReference type="GO" id="GO:0016887">
    <property type="term" value="F:ATP hydrolysis activity"/>
    <property type="evidence" value="ECO:0007669"/>
    <property type="project" value="InterPro"/>
</dbReference>
<dbReference type="GO" id="GO:0005319">
    <property type="term" value="F:lipid transporter activity"/>
    <property type="evidence" value="ECO:0007669"/>
    <property type="project" value="TreeGrafter"/>
</dbReference>
<evidence type="ECO:0000313" key="13">
    <source>
        <dbReference type="Proteomes" id="UP001162480"/>
    </source>
</evidence>
<dbReference type="Pfam" id="PF23321">
    <property type="entry name" value="R1_ABCA1"/>
    <property type="match status" value="1"/>
</dbReference>
<dbReference type="GO" id="GO:0140359">
    <property type="term" value="F:ABC-type transporter activity"/>
    <property type="evidence" value="ECO:0007669"/>
    <property type="project" value="InterPro"/>
</dbReference>
<dbReference type="PANTHER" id="PTHR19229:SF209">
    <property type="entry name" value="ATP-BINDING CASSETTE SUB-FAMILY A MEMBER 5 ISOFORM X1"/>
    <property type="match status" value="1"/>
</dbReference>
<feature type="domain" description="ABC transporter" evidence="11">
    <location>
        <begin position="520"/>
        <end position="755"/>
    </location>
</feature>
<feature type="transmembrane region" description="Helical" evidence="10">
    <location>
        <begin position="294"/>
        <end position="322"/>
    </location>
</feature>
<gene>
    <name evidence="12" type="ORF">OCTVUL_1B018211</name>
</gene>
<dbReference type="CDD" id="cd03263">
    <property type="entry name" value="ABC_subfamily_A"/>
    <property type="match status" value="2"/>
</dbReference>
<feature type="transmembrane region" description="Helical" evidence="10">
    <location>
        <begin position="1148"/>
        <end position="1172"/>
    </location>
</feature>
<feature type="transmembrane region" description="Helical" evidence="10">
    <location>
        <begin position="1067"/>
        <end position="1089"/>
    </location>
</feature>
<dbReference type="PANTHER" id="PTHR19229">
    <property type="entry name" value="ATP-BINDING CASSETTE TRANSPORTER SUBFAMILY A ABCA"/>
    <property type="match status" value="1"/>
</dbReference>
<evidence type="ECO:0000256" key="6">
    <source>
        <dbReference type="ARBA" id="ARBA00022741"/>
    </source>
</evidence>
<organism evidence="12 13">
    <name type="scientific">Octopus vulgaris</name>
    <name type="common">Common octopus</name>
    <dbReference type="NCBI Taxonomy" id="6645"/>
    <lineage>
        <taxon>Eukaryota</taxon>
        <taxon>Metazoa</taxon>
        <taxon>Spiralia</taxon>
        <taxon>Lophotrochozoa</taxon>
        <taxon>Mollusca</taxon>
        <taxon>Cephalopoda</taxon>
        <taxon>Coleoidea</taxon>
        <taxon>Octopodiformes</taxon>
        <taxon>Octopoda</taxon>
        <taxon>Incirrata</taxon>
        <taxon>Octopodidae</taxon>
        <taxon>Octopus</taxon>
    </lineage>
</organism>
<feature type="transmembrane region" description="Helical" evidence="10">
    <location>
        <begin position="1215"/>
        <end position="1235"/>
    </location>
</feature>
<evidence type="ECO:0000256" key="10">
    <source>
        <dbReference type="SAM" id="Phobius"/>
    </source>
</evidence>
<dbReference type="EMBL" id="OX597833">
    <property type="protein sequence ID" value="CAI9737201.1"/>
    <property type="molecule type" value="Genomic_DNA"/>
</dbReference>
<dbReference type="SMART" id="SM00382">
    <property type="entry name" value="AAA"/>
    <property type="match status" value="2"/>
</dbReference>